<feature type="non-terminal residue" evidence="2">
    <location>
        <position position="40"/>
    </location>
</feature>
<accession>A0A382JV87</accession>
<evidence type="ECO:0000256" key="1">
    <source>
        <dbReference type="SAM" id="Phobius"/>
    </source>
</evidence>
<feature type="non-terminal residue" evidence="2">
    <location>
        <position position="1"/>
    </location>
</feature>
<sequence>VAVNTVLSTVAILIVLIVTFVMAWPDPEVLEVLVPTVATS</sequence>
<keyword evidence="1" id="KW-0812">Transmembrane</keyword>
<protein>
    <submittedName>
        <fullName evidence="2">Uncharacterized protein</fullName>
    </submittedName>
</protein>
<reference evidence="2" key="1">
    <citation type="submission" date="2018-05" db="EMBL/GenBank/DDBJ databases">
        <authorList>
            <person name="Lanie J.A."/>
            <person name="Ng W.-L."/>
            <person name="Kazmierczak K.M."/>
            <person name="Andrzejewski T.M."/>
            <person name="Davidsen T.M."/>
            <person name="Wayne K.J."/>
            <person name="Tettelin H."/>
            <person name="Glass J.I."/>
            <person name="Rusch D."/>
            <person name="Podicherti R."/>
            <person name="Tsui H.-C.T."/>
            <person name="Winkler M.E."/>
        </authorList>
    </citation>
    <scope>NUCLEOTIDE SEQUENCE</scope>
</reference>
<dbReference type="AlphaFoldDB" id="A0A382JV87"/>
<feature type="transmembrane region" description="Helical" evidence="1">
    <location>
        <begin position="6"/>
        <end position="24"/>
    </location>
</feature>
<keyword evidence="1" id="KW-0472">Membrane</keyword>
<name>A0A382JV87_9ZZZZ</name>
<proteinExistence type="predicted"/>
<evidence type="ECO:0000313" key="2">
    <source>
        <dbReference type="EMBL" id="SVC15788.1"/>
    </source>
</evidence>
<organism evidence="2">
    <name type="scientific">marine metagenome</name>
    <dbReference type="NCBI Taxonomy" id="408172"/>
    <lineage>
        <taxon>unclassified sequences</taxon>
        <taxon>metagenomes</taxon>
        <taxon>ecological metagenomes</taxon>
    </lineage>
</organism>
<gene>
    <name evidence="2" type="ORF">METZ01_LOCUS268642</name>
</gene>
<dbReference type="EMBL" id="UINC01076529">
    <property type="protein sequence ID" value="SVC15788.1"/>
    <property type="molecule type" value="Genomic_DNA"/>
</dbReference>
<keyword evidence="1" id="KW-1133">Transmembrane helix</keyword>